<gene>
    <name evidence="1" type="ORF">PX52LOC_05735</name>
</gene>
<protein>
    <submittedName>
        <fullName evidence="1">Uncharacterized protein</fullName>
    </submittedName>
</protein>
<dbReference type="EMBL" id="CP042425">
    <property type="protein sequence ID" value="QEL18699.1"/>
    <property type="molecule type" value="Genomic_DNA"/>
</dbReference>
<sequence length="61" mass="6653">MAFFIQYDAGGFILATVAGAAEPPVVDNVTRWQLELPEWASTEGKMVDTTTRQLVDAPPTE</sequence>
<evidence type="ECO:0000313" key="2">
    <source>
        <dbReference type="Proteomes" id="UP000324974"/>
    </source>
</evidence>
<organism evidence="1 2">
    <name type="scientific">Limnoglobus roseus</name>
    <dbReference type="NCBI Taxonomy" id="2598579"/>
    <lineage>
        <taxon>Bacteria</taxon>
        <taxon>Pseudomonadati</taxon>
        <taxon>Planctomycetota</taxon>
        <taxon>Planctomycetia</taxon>
        <taxon>Gemmatales</taxon>
        <taxon>Gemmataceae</taxon>
        <taxon>Limnoglobus</taxon>
    </lineage>
</organism>
<dbReference type="KEGG" id="lrs:PX52LOC_05735"/>
<name>A0A5C1AH00_9BACT</name>
<keyword evidence="2" id="KW-1185">Reference proteome</keyword>
<dbReference type="RefSeq" id="WP_149113171.1">
    <property type="nucleotide sequence ID" value="NZ_CP042425.1"/>
</dbReference>
<reference evidence="2" key="1">
    <citation type="submission" date="2019-08" db="EMBL/GenBank/DDBJ databases">
        <title>Limnoglobus roseus gen. nov., sp. nov., a novel freshwater planctomycete with a giant genome from the family Gemmataceae.</title>
        <authorList>
            <person name="Kulichevskaya I.S."/>
            <person name="Naumoff D.G."/>
            <person name="Miroshnikov K."/>
            <person name="Ivanova A."/>
            <person name="Philippov D.A."/>
            <person name="Hakobyan A."/>
            <person name="Rijpstra I.C."/>
            <person name="Sinninghe Damste J.S."/>
            <person name="Liesack W."/>
            <person name="Dedysh S.N."/>
        </authorList>
    </citation>
    <scope>NUCLEOTIDE SEQUENCE [LARGE SCALE GENOMIC DNA]</scope>
    <source>
        <strain evidence="2">PX52</strain>
    </source>
</reference>
<accession>A0A5C1AH00</accession>
<evidence type="ECO:0000313" key="1">
    <source>
        <dbReference type="EMBL" id="QEL18699.1"/>
    </source>
</evidence>
<dbReference type="Proteomes" id="UP000324974">
    <property type="component" value="Chromosome"/>
</dbReference>
<dbReference type="AlphaFoldDB" id="A0A5C1AH00"/>
<proteinExistence type="predicted"/>